<protein>
    <submittedName>
        <fullName evidence="1">Uncharacterized protein</fullName>
    </submittedName>
</protein>
<comment type="caution">
    <text evidence="1">The sequence shown here is derived from an EMBL/GenBank/DDBJ whole genome shotgun (WGS) entry which is preliminary data.</text>
</comment>
<reference evidence="1" key="1">
    <citation type="submission" date="2022-02" db="EMBL/GenBank/DDBJ databases">
        <title>Plant Genome Project.</title>
        <authorList>
            <person name="Zhang R.-G."/>
        </authorList>
    </citation>
    <scope>NUCLEOTIDE SEQUENCE</scope>
    <source>
        <strain evidence="1">AT1</strain>
    </source>
</reference>
<proteinExistence type="predicted"/>
<keyword evidence="2" id="KW-1185">Reference proteome</keyword>
<name>A0ACC0LDJ2_RHOML</name>
<accession>A0ACC0LDJ2</accession>
<evidence type="ECO:0000313" key="2">
    <source>
        <dbReference type="Proteomes" id="UP001062846"/>
    </source>
</evidence>
<sequence>MSLNIPLPTSSSVPPRGIPENLTTMDTRERPAPVPSGSIRILCRSARHQTNMCVVGEHGQDDISDRGESNGKLMKELLLALSDAFPKLHYVLCLVFSGEGYAEEFGDSLLNLLRSGHWEYKGFKF</sequence>
<organism evidence="1 2">
    <name type="scientific">Rhododendron molle</name>
    <name type="common">Chinese azalea</name>
    <name type="synonym">Azalea mollis</name>
    <dbReference type="NCBI Taxonomy" id="49168"/>
    <lineage>
        <taxon>Eukaryota</taxon>
        <taxon>Viridiplantae</taxon>
        <taxon>Streptophyta</taxon>
        <taxon>Embryophyta</taxon>
        <taxon>Tracheophyta</taxon>
        <taxon>Spermatophyta</taxon>
        <taxon>Magnoliopsida</taxon>
        <taxon>eudicotyledons</taxon>
        <taxon>Gunneridae</taxon>
        <taxon>Pentapetalae</taxon>
        <taxon>asterids</taxon>
        <taxon>Ericales</taxon>
        <taxon>Ericaceae</taxon>
        <taxon>Ericoideae</taxon>
        <taxon>Rhodoreae</taxon>
        <taxon>Rhododendron</taxon>
    </lineage>
</organism>
<evidence type="ECO:0000313" key="1">
    <source>
        <dbReference type="EMBL" id="KAI8526389.1"/>
    </source>
</evidence>
<dbReference type="EMBL" id="CM046400">
    <property type="protein sequence ID" value="KAI8526389.1"/>
    <property type="molecule type" value="Genomic_DNA"/>
</dbReference>
<gene>
    <name evidence="1" type="ORF">RHMOL_Rhmol13G0303600</name>
</gene>
<dbReference type="Proteomes" id="UP001062846">
    <property type="component" value="Chromosome 13"/>
</dbReference>